<dbReference type="Proteomes" id="UP001190926">
    <property type="component" value="Unassembled WGS sequence"/>
</dbReference>
<dbReference type="Pfam" id="PF03478">
    <property type="entry name" value="Beta-prop_KIB1-4"/>
    <property type="match status" value="1"/>
</dbReference>
<evidence type="ECO:0000259" key="1">
    <source>
        <dbReference type="Pfam" id="PF03478"/>
    </source>
</evidence>
<sequence>MGSSAILRRSRSAVIFRSLCDYNSTATFRSLNSWCGRESAANRVMSTMSGVSSSESRSPSISPPWLMLPPSLEGGDKIYKFFRPTESGVMSFTERSHGGESPDDDARLVGCSHGWVALFNRRNNDLFISNPITRRHIKLPPIHTLPDPELNLDLDGHGSVSKVILSSSPDDEECRGMMSFGPSNRLAFCLPGRSSGWTPIGHLFEDSDHHYPFIRCARVYEDLVYCSRRKVFTSITSGDLNLSSLYFLDRERYFPERHDWDIEDPACAGIVRSEQLEFHENGKGTLTWLEENIEVLEDECIQIPHLVYAEHSDQLFLALRFVQLMNPDGHSPLGYIPYCGFKGLSDVFPGKTFGFIVIEIDEEGKCTVVDDLNGLAMFVGVNNSFAIPAFKPNSIYFTDANRIRMISGANDTGIFDYQLKTISPCYHAPTTSTPHASPVWFTSNCFT</sequence>
<accession>A0AAD4P2J0</accession>
<dbReference type="PANTHER" id="PTHR44259:SF37">
    <property type="entry name" value="DUF1618 DOMAIN-CONTAINING PROTEIN"/>
    <property type="match status" value="1"/>
</dbReference>
<dbReference type="EMBL" id="SDAM02000556">
    <property type="protein sequence ID" value="KAH6823781.1"/>
    <property type="molecule type" value="Genomic_DNA"/>
</dbReference>
<protein>
    <recommendedName>
        <fullName evidence="1">KIB1-4 beta-propeller domain-containing protein</fullName>
    </recommendedName>
</protein>
<dbReference type="InterPro" id="IPR005174">
    <property type="entry name" value="KIB1-4_b-propeller"/>
</dbReference>
<proteinExistence type="predicted"/>
<evidence type="ECO:0000313" key="3">
    <source>
        <dbReference type="Proteomes" id="UP001190926"/>
    </source>
</evidence>
<dbReference type="AlphaFoldDB" id="A0AAD4P2J0"/>
<name>A0AAD4P2J0_PERFH</name>
<evidence type="ECO:0000313" key="2">
    <source>
        <dbReference type="EMBL" id="KAH6823781.1"/>
    </source>
</evidence>
<gene>
    <name evidence="2" type="ORF">C2S53_004517</name>
</gene>
<dbReference type="PANTHER" id="PTHR44259">
    <property type="entry name" value="OS07G0183000 PROTEIN-RELATED"/>
    <property type="match status" value="1"/>
</dbReference>
<comment type="caution">
    <text evidence="2">The sequence shown here is derived from an EMBL/GenBank/DDBJ whole genome shotgun (WGS) entry which is preliminary data.</text>
</comment>
<reference evidence="2 3" key="1">
    <citation type="journal article" date="2021" name="Nat. Commun.">
        <title>Incipient diploidization of the medicinal plant Perilla within 10,000 years.</title>
        <authorList>
            <person name="Zhang Y."/>
            <person name="Shen Q."/>
            <person name="Leng L."/>
            <person name="Zhang D."/>
            <person name="Chen S."/>
            <person name="Shi Y."/>
            <person name="Ning Z."/>
            <person name="Chen S."/>
        </authorList>
    </citation>
    <scope>NUCLEOTIDE SEQUENCE [LARGE SCALE GENOMIC DNA]</scope>
    <source>
        <strain evidence="3">cv. PC099</strain>
    </source>
</reference>
<keyword evidence="3" id="KW-1185">Reference proteome</keyword>
<organism evidence="2 3">
    <name type="scientific">Perilla frutescens var. hirtella</name>
    <name type="common">Perilla citriodora</name>
    <name type="synonym">Perilla setoyensis</name>
    <dbReference type="NCBI Taxonomy" id="608512"/>
    <lineage>
        <taxon>Eukaryota</taxon>
        <taxon>Viridiplantae</taxon>
        <taxon>Streptophyta</taxon>
        <taxon>Embryophyta</taxon>
        <taxon>Tracheophyta</taxon>
        <taxon>Spermatophyta</taxon>
        <taxon>Magnoliopsida</taxon>
        <taxon>eudicotyledons</taxon>
        <taxon>Gunneridae</taxon>
        <taxon>Pentapetalae</taxon>
        <taxon>asterids</taxon>
        <taxon>lamiids</taxon>
        <taxon>Lamiales</taxon>
        <taxon>Lamiaceae</taxon>
        <taxon>Nepetoideae</taxon>
        <taxon>Elsholtzieae</taxon>
        <taxon>Perilla</taxon>
    </lineage>
</organism>
<feature type="domain" description="KIB1-4 beta-propeller" evidence="1">
    <location>
        <begin position="95"/>
        <end position="416"/>
    </location>
</feature>
<dbReference type="InterPro" id="IPR050942">
    <property type="entry name" value="F-box_BR-signaling"/>
</dbReference>